<comment type="caution">
    <text evidence="3">The sequence shown here is derived from an EMBL/GenBank/DDBJ whole genome shotgun (WGS) entry which is preliminary data.</text>
</comment>
<dbReference type="AlphaFoldDB" id="A6G129"/>
<evidence type="ECO:0000313" key="3">
    <source>
        <dbReference type="EMBL" id="EDM80324.1"/>
    </source>
</evidence>
<reference evidence="3 4" key="1">
    <citation type="submission" date="2007-06" db="EMBL/GenBank/DDBJ databases">
        <authorList>
            <person name="Shimkets L."/>
            <person name="Ferriera S."/>
            <person name="Johnson J."/>
            <person name="Kravitz S."/>
            <person name="Beeson K."/>
            <person name="Sutton G."/>
            <person name="Rogers Y.-H."/>
            <person name="Friedman R."/>
            <person name="Frazier M."/>
            <person name="Venter J.C."/>
        </authorList>
    </citation>
    <scope>NUCLEOTIDE SEQUENCE [LARGE SCALE GENOMIC DNA]</scope>
    <source>
        <strain evidence="3 4">SIR-1</strain>
    </source>
</reference>
<dbReference type="InterPro" id="IPR005532">
    <property type="entry name" value="SUMF_dom"/>
</dbReference>
<evidence type="ECO:0000313" key="4">
    <source>
        <dbReference type="Proteomes" id="UP000005801"/>
    </source>
</evidence>
<dbReference type="Proteomes" id="UP000005801">
    <property type="component" value="Unassembled WGS sequence"/>
</dbReference>
<feature type="domain" description="Sulfatase-modifying factor enzyme-like" evidence="2">
    <location>
        <begin position="51"/>
        <end position="212"/>
    </location>
</feature>
<dbReference type="RefSeq" id="WP_006970428.1">
    <property type="nucleotide sequence ID" value="NZ_ABCS01000011.1"/>
</dbReference>
<dbReference type="InterPro" id="IPR042095">
    <property type="entry name" value="SUMF_sf"/>
</dbReference>
<evidence type="ECO:0000259" key="2">
    <source>
        <dbReference type="Pfam" id="PF03781"/>
    </source>
</evidence>
<dbReference type="SUPFAM" id="SSF56436">
    <property type="entry name" value="C-type lectin-like"/>
    <property type="match status" value="1"/>
</dbReference>
<keyword evidence="4" id="KW-1185">Reference proteome</keyword>
<sequence>MTRKLKVLVVSLVLAACGQDGAAGSGDEATLPPEGGLCPAGDGPAMVRIPEGCIDSTEVTRAQYQAWLEAGPGTDGRASACDWNQSFEPTCGWPPGSNPDKPVVCVDWCDAAAYCEDAGKRLCGAIGGGAYDWEAYDDPLVSEWHAACSSGGSYDYTYGNDHDPAACRGADEDMWAWVDVGSLSGCQSPDAAYAGVFDLSGNVLEWEDACAGSGSAADACRVRGGGFNYGGPGLRCDMGGGLEWARSEVHVGLGFRCCATPEPPE</sequence>
<proteinExistence type="predicted"/>
<protein>
    <submittedName>
        <fullName evidence="3">Protein kinase domain protein</fullName>
    </submittedName>
</protein>
<dbReference type="Pfam" id="PF03781">
    <property type="entry name" value="FGE-sulfatase"/>
    <property type="match status" value="1"/>
</dbReference>
<accession>A6G129</accession>
<feature type="chain" id="PRO_5002697378" evidence="1">
    <location>
        <begin position="23"/>
        <end position="265"/>
    </location>
</feature>
<dbReference type="GO" id="GO:0016301">
    <property type="term" value="F:kinase activity"/>
    <property type="evidence" value="ECO:0007669"/>
    <property type="project" value="UniProtKB-KW"/>
</dbReference>
<dbReference type="InterPro" id="IPR051043">
    <property type="entry name" value="Sulfatase_Mod_Factor_Kinase"/>
</dbReference>
<gene>
    <name evidence="3" type="ORF">PPSIR1_11130</name>
</gene>
<evidence type="ECO:0000256" key="1">
    <source>
        <dbReference type="SAM" id="SignalP"/>
    </source>
</evidence>
<organism evidence="3 4">
    <name type="scientific">Plesiocystis pacifica SIR-1</name>
    <dbReference type="NCBI Taxonomy" id="391625"/>
    <lineage>
        <taxon>Bacteria</taxon>
        <taxon>Pseudomonadati</taxon>
        <taxon>Myxococcota</taxon>
        <taxon>Polyangia</taxon>
        <taxon>Nannocystales</taxon>
        <taxon>Nannocystaceae</taxon>
        <taxon>Plesiocystis</taxon>
    </lineage>
</organism>
<dbReference type="PROSITE" id="PS51257">
    <property type="entry name" value="PROKAR_LIPOPROTEIN"/>
    <property type="match status" value="1"/>
</dbReference>
<dbReference type="PANTHER" id="PTHR23150:SF19">
    <property type="entry name" value="FORMYLGLYCINE-GENERATING ENZYME"/>
    <property type="match status" value="1"/>
</dbReference>
<keyword evidence="1" id="KW-0732">Signal</keyword>
<keyword evidence="3" id="KW-0418">Kinase</keyword>
<dbReference type="InterPro" id="IPR016187">
    <property type="entry name" value="CTDL_fold"/>
</dbReference>
<dbReference type="GO" id="GO:0120147">
    <property type="term" value="F:formylglycine-generating oxidase activity"/>
    <property type="evidence" value="ECO:0007669"/>
    <property type="project" value="TreeGrafter"/>
</dbReference>
<keyword evidence="3" id="KW-0808">Transferase</keyword>
<feature type="signal peptide" evidence="1">
    <location>
        <begin position="1"/>
        <end position="22"/>
    </location>
</feature>
<name>A6G129_9BACT</name>
<dbReference type="eggNOG" id="COG1262">
    <property type="taxonomic scope" value="Bacteria"/>
</dbReference>
<dbReference type="STRING" id="391625.PPSIR1_11130"/>
<dbReference type="PANTHER" id="PTHR23150">
    <property type="entry name" value="SULFATASE MODIFYING FACTOR 1, 2"/>
    <property type="match status" value="1"/>
</dbReference>
<dbReference type="Gene3D" id="3.90.1580.10">
    <property type="entry name" value="paralog of FGE (formylglycine-generating enzyme)"/>
    <property type="match status" value="1"/>
</dbReference>
<dbReference type="EMBL" id="ABCS01000011">
    <property type="protein sequence ID" value="EDM80324.1"/>
    <property type="molecule type" value="Genomic_DNA"/>
</dbReference>
<dbReference type="OrthoDB" id="5505182at2"/>